<dbReference type="Proteomes" id="UP000248961">
    <property type="component" value="Unassembled WGS sequence"/>
</dbReference>
<organism evidence="4 5">
    <name type="scientific">Aspergillus homomorphus (strain CBS 101889)</name>
    <dbReference type="NCBI Taxonomy" id="1450537"/>
    <lineage>
        <taxon>Eukaryota</taxon>
        <taxon>Fungi</taxon>
        <taxon>Dikarya</taxon>
        <taxon>Ascomycota</taxon>
        <taxon>Pezizomycotina</taxon>
        <taxon>Eurotiomycetes</taxon>
        <taxon>Eurotiomycetidae</taxon>
        <taxon>Eurotiales</taxon>
        <taxon>Aspergillaceae</taxon>
        <taxon>Aspergillus</taxon>
        <taxon>Aspergillus subgen. Circumdati</taxon>
    </lineage>
</organism>
<dbReference type="RefSeq" id="XP_025554996.1">
    <property type="nucleotide sequence ID" value="XM_025699252.1"/>
</dbReference>
<dbReference type="OrthoDB" id="1862401at2759"/>
<keyword evidence="5" id="KW-1185">Reference proteome</keyword>
<dbReference type="AlphaFoldDB" id="A0A395I6L3"/>
<dbReference type="PANTHER" id="PTHR31896">
    <property type="entry name" value="FAMILY REGULATORY PROTEIN, PUTATIVE (AFU_ORTHOLOGUE AFUA_3G14730)-RELATED"/>
    <property type="match status" value="1"/>
</dbReference>
<dbReference type="EMBL" id="KZ824270">
    <property type="protein sequence ID" value="RAL15842.1"/>
    <property type="molecule type" value="Genomic_DNA"/>
</dbReference>
<keyword evidence="1 4" id="KW-0808">Transferase</keyword>
<dbReference type="VEuPathDB" id="FungiDB:BO97DRAFT_458805"/>
<accession>A0A395I6L3</accession>
<protein>
    <submittedName>
        <fullName evidence="4">Putative trichothecene 3-O-acetyltransferase</fullName>
    </submittedName>
</protein>
<dbReference type="Pfam" id="PF22664">
    <property type="entry name" value="TRI-like_N"/>
    <property type="match status" value="1"/>
</dbReference>
<name>A0A395I6L3_ASPHC</name>
<feature type="domain" description="Trichothecene 3-O-acetyltransferase-like N-terminal" evidence="3">
    <location>
        <begin position="20"/>
        <end position="176"/>
    </location>
</feature>
<dbReference type="Gene3D" id="3.30.559.10">
    <property type="entry name" value="Chloramphenicol acetyltransferase-like domain"/>
    <property type="match status" value="2"/>
</dbReference>
<evidence type="ECO:0000256" key="1">
    <source>
        <dbReference type="ARBA" id="ARBA00022679"/>
    </source>
</evidence>
<dbReference type="InterPro" id="IPR051283">
    <property type="entry name" value="Sec_Metabolite_Acyltrans"/>
</dbReference>
<dbReference type="InterPro" id="IPR023213">
    <property type="entry name" value="CAT-like_dom_sf"/>
</dbReference>
<reference evidence="4 5" key="1">
    <citation type="submission" date="2018-02" db="EMBL/GenBank/DDBJ databases">
        <title>The genomes of Aspergillus section Nigri reveals drivers in fungal speciation.</title>
        <authorList>
            <consortium name="DOE Joint Genome Institute"/>
            <person name="Vesth T.C."/>
            <person name="Nybo J."/>
            <person name="Theobald S."/>
            <person name="Brandl J."/>
            <person name="Frisvad J.C."/>
            <person name="Nielsen K.F."/>
            <person name="Lyhne E.K."/>
            <person name="Kogle M.E."/>
            <person name="Kuo A."/>
            <person name="Riley R."/>
            <person name="Clum A."/>
            <person name="Nolan M."/>
            <person name="Lipzen A."/>
            <person name="Salamov A."/>
            <person name="Henrissat B."/>
            <person name="Wiebenga A."/>
            <person name="De vries R.P."/>
            <person name="Grigoriev I.V."/>
            <person name="Mortensen U.H."/>
            <person name="Andersen M.R."/>
            <person name="Baker S.E."/>
        </authorList>
    </citation>
    <scope>NUCLEOTIDE SEQUENCE [LARGE SCALE GENOMIC DNA]</scope>
    <source>
        <strain evidence="4 5">CBS 101889</strain>
    </source>
</reference>
<proteinExistence type="predicted"/>
<dbReference type="STRING" id="1450537.A0A395I6L3"/>
<gene>
    <name evidence="4" type="ORF">BO97DRAFT_458805</name>
</gene>
<evidence type="ECO:0000313" key="4">
    <source>
        <dbReference type="EMBL" id="RAL15842.1"/>
    </source>
</evidence>
<dbReference type="GO" id="GO:0016746">
    <property type="term" value="F:acyltransferase activity"/>
    <property type="evidence" value="ECO:0007669"/>
    <property type="project" value="UniProtKB-KW"/>
</dbReference>
<dbReference type="InterPro" id="IPR054710">
    <property type="entry name" value="Tri101-like_N"/>
</dbReference>
<sequence>MFDLSKFQDHIGQLAGLKTYTHLLLSFPIADRQSRRAAIEALYAATEVLISELPWLAAEVVHEGQAPGHSGTFRLRSCPEYSRPENLVIVRDASDICASYEEIVAARGPCSMLPVSALGPVVSFPERYEDSRIEPARAFMMQANFIRGGLLLDLAGQHNFMDGGGLFQCSRLLAKALRGERFSPAELKQGNRDRRRLIPLLGADEPLLDHAHLLRRRCPPSAPLNKSSRPPATWHFFQVPARQMASIKHRAASELASFLSTSPGPLPKDAIRYISTNDALCAFLWKRLSTARRRISPLPPHRLTKFSRAVDARRAMAIPKEYMGQMGFNASTRLSYAVLDALSLGQTAALLRAQVAGANTEYAVRSWATFIAQEPDKSRIMFGGEFDPETDVGVSSLAHVELYSEGFGGLGRPSLVRRPTSRPFEGCVYFWSRTEGGDLGVMACLNERDLGALRADEEWGEKVEYIG</sequence>
<dbReference type="PANTHER" id="PTHR31896:SF64">
    <property type="entry name" value="TRICHOTHECENE 3-O-ACETYLTRANSFERASE"/>
    <property type="match status" value="1"/>
</dbReference>
<keyword evidence="2" id="KW-0012">Acyltransferase</keyword>
<evidence type="ECO:0000256" key="2">
    <source>
        <dbReference type="ARBA" id="ARBA00023315"/>
    </source>
</evidence>
<dbReference type="GeneID" id="37203541"/>
<evidence type="ECO:0000313" key="5">
    <source>
        <dbReference type="Proteomes" id="UP000248961"/>
    </source>
</evidence>
<evidence type="ECO:0000259" key="3">
    <source>
        <dbReference type="Pfam" id="PF22664"/>
    </source>
</evidence>